<feature type="transmembrane region" description="Helical" evidence="9">
    <location>
        <begin position="92"/>
        <end position="115"/>
    </location>
</feature>
<dbReference type="PROSITE" id="PS00873">
    <property type="entry name" value="NA_ALANINE_SYMP"/>
    <property type="match status" value="1"/>
</dbReference>
<evidence type="ECO:0000256" key="4">
    <source>
        <dbReference type="ARBA" id="ARBA00022475"/>
    </source>
</evidence>
<dbReference type="AlphaFoldDB" id="A0A2N0ZG65"/>
<keyword evidence="7 9" id="KW-1133">Transmembrane helix</keyword>
<evidence type="ECO:0000256" key="1">
    <source>
        <dbReference type="ARBA" id="ARBA00004651"/>
    </source>
</evidence>
<dbReference type="RefSeq" id="WP_066193424.1">
    <property type="nucleotide sequence ID" value="NZ_JAFDQP010000003.1"/>
</dbReference>
<comment type="caution">
    <text evidence="10">The sequence shown here is derived from an EMBL/GenBank/DDBJ whole genome shotgun (WGS) entry which is preliminary data.</text>
</comment>
<feature type="transmembrane region" description="Helical" evidence="9">
    <location>
        <begin position="135"/>
        <end position="154"/>
    </location>
</feature>
<evidence type="ECO:0000313" key="11">
    <source>
        <dbReference type="Proteomes" id="UP000233343"/>
    </source>
</evidence>
<evidence type="ECO:0000256" key="7">
    <source>
        <dbReference type="ARBA" id="ARBA00022989"/>
    </source>
</evidence>
<evidence type="ECO:0000256" key="6">
    <source>
        <dbReference type="ARBA" id="ARBA00022847"/>
    </source>
</evidence>
<dbReference type="PANTHER" id="PTHR30330">
    <property type="entry name" value="AGSS FAMILY TRANSPORTER, SODIUM-ALANINE"/>
    <property type="match status" value="1"/>
</dbReference>
<feature type="transmembrane region" description="Helical" evidence="9">
    <location>
        <begin position="12"/>
        <end position="35"/>
    </location>
</feature>
<reference evidence="10 11" key="1">
    <citation type="journal article" date="2010" name="Int. J. Syst. Evol. Microbiol.">
        <title>Bacillus horneckiae sp. nov., isolated from a spacecraft-assembly clean room.</title>
        <authorList>
            <person name="Vaishampayan P."/>
            <person name="Probst A."/>
            <person name="Krishnamurthi S."/>
            <person name="Ghosh S."/>
            <person name="Osman S."/>
            <person name="McDowall A."/>
            <person name="Ruckmani A."/>
            <person name="Mayilraj S."/>
            <person name="Venkateswaran K."/>
        </authorList>
    </citation>
    <scope>NUCLEOTIDE SEQUENCE [LARGE SCALE GENOMIC DNA]</scope>
    <source>
        <strain evidence="11">1PO1SC</strain>
    </source>
</reference>
<feature type="transmembrane region" description="Helical" evidence="9">
    <location>
        <begin position="205"/>
        <end position="225"/>
    </location>
</feature>
<evidence type="ECO:0000256" key="2">
    <source>
        <dbReference type="ARBA" id="ARBA00009261"/>
    </source>
</evidence>
<feature type="transmembrane region" description="Helical" evidence="9">
    <location>
        <begin position="174"/>
        <end position="193"/>
    </location>
</feature>
<dbReference type="Pfam" id="PF01235">
    <property type="entry name" value="Na_Ala_symp"/>
    <property type="match status" value="1"/>
</dbReference>
<feature type="transmembrane region" description="Helical" evidence="9">
    <location>
        <begin position="394"/>
        <end position="416"/>
    </location>
</feature>
<keyword evidence="3 9" id="KW-0813">Transport</keyword>
<dbReference type="InterPro" id="IPR001463">
    <property type="entry name" value="Na/Ala_symport"/>
</dbReference>
<proteinExistence type="inferred from homology"/>
<name>A0A2N0ZG65_9BACI</name>
<evidence type="ECO:0000313" key="10">
    <source>
        <dbReference type="EMBL" id="PKG28511.1"/>
    </source>
</evidence>
<dbReference type="GO" id="GO:0005886">
    <property type="term" value="C:plasma membrane"/>
    <property type="evidence" value="ECO:0007669"/>
    <property type="project" value="UniProtKB-SubCell"/>
</dbReference>
<feature type="transmembrane region" description="Helical" evidence="9">
    <location>
        <begin position="231"/>
        <end position="256"/>
    </location>
</feature>
<keyword evidence="8 9" id="KW-0472">Membrane</keyword>
<keyword evidence="4 9" id="KW-1003">Cell membrane</keyword>
<accession>A0A2N0ZG65</accession>
<protein>
    <submittedName>
        <fullName evidence="10">Alanine:cation symporter family protein</fullName>
    </submittedName>
</protein>
<gene>
    <name evidence="10" type="ORF">CWS20_13145</name>
</gene>
<keyword evidence="5 9" id="KW-0812">Transmembrane</keyword>
<comment type="similarity">
    <text evidence="2 9">Belongs to the alanine or glycine:cation symporter (AGCS) (TC 2.A.25) family.</text>
</comment>
<feature type="transmembrane region" description="Helical" evidence="9">
    <location>
        <begin position="422"/>
        <end position="441"/>
    </location>
</feature>
<evidence type="ECO:0000256" key="5">
    <source>
        <dbReference type="ARBA" id="ARBA00022692"/>
    </source>
</evidence>
<evidence type="ECO:0000256" key="9">
    <source>
        <dbReference type="RuleBase" id="RU363064"/>
    </source>
</evidence>
<dbReference type="PRINTS" id="PR00175">
    <property type="entry name" value="NAALASMPORT"/>
</dbReference>
<feature type="transmembrane region" description="Helical" evidence="9">
    <location>
        <begin position="354"/>
        <end position="374"/>
    </location>
</feature>
<keyword evidence="11" id="KW-1185">Reference proteome</keyword>
<dbReference type="Gene3D" id="1.20.1740.10">
    <property type="entry name" value="Amino acid/polyamine transporter I"/>
    <property type="match status" value="1"/>
</dbReference>
<dbReference type="FunFam" id="1.20.1740.10:FF:000004">
    <property type="entry name" value="Sodium:alanine symporter family protein"/>
    <property type="match status" value="1"/>
</dbReference>
<organism evidence="10 11">
    <name type="scientific">Cytobacillus horneckiae</name>
    <dbReference type="NCBI Taxonomy" id="549687"/>
    <lineage>
        <taxon>Bacteria</taxon>
        <taxon>Bacillati</taxon>
        <taxon>Bacillota</taxon>
        <taxon>Bacilli</taxon>
        <taxon>Bacillales</taxon>
        <taxon>Bacillaceae</taxon>
        <taxon>Cytobacillus</taxon>
    </lineage>
</organism>
<feature type="transmembrane region" description="Helical" evidence="9">
    <location>
        <begin position="56"/>
        <end position="86"/>
    </location>
</feature>
<dbReference type="PANTHER" id="PTHR30330:SF7">
    <property type="entry name" value="SODIUM_PROTON-DEPENDENT ALANINE CARRIER PROTEIN YRBD-RELATED"/>
    <property type="match status" value="1"/>
</dbReference>
<feature type="transmembrane region" description="Helical" evidence="9">
    <location>
        <begin position="295"/>
        <end position="318"/>
    </location>
</feature>
<dbReference type="EMBL" id="PISD01000028">
    <property type="protein sequence ID" value="PKG28511.1"/>
    <property type="molecule type" value="Genomic_DNA"/>
</dbReference>
<dbReference type="GO" id="GO:0005283">
    <property type="term" value="F:amino acid:sodium symporter activity"/>
    <property type="evidence" value="ECO:0007669"/>
    <property type="project" value="InterPro"/>
</dbReference>
<dbReference type="Proteomes" id="UP000233343">
    <property type="component" value="Unassembled WGS sequence"/>
</dbReference>
<keyword evidence="6 9" id="KW-0769">Symport</keyword>
<sequence>MQAIVDWLVSQVWSLGLVIFALGAGLYFTLLTRFVQIRYIKEMIKLLFEGKSSESGVSSFQAFCMALAGRVGIGNIAGVATAIAFGGPGAVFWMWVMAILGGASAFIESTLAQVYKRKIGNEYRGGTPYFIEKGLNIKWFAILVAIVVTVSYGMLMPGIQSNTIAVSFENTTGINTSMTGIVLVALLAVIIFGGVKRIASVADKVVPFMAVGYVIMTIIILGANFSEIPAMFALIFSSAFGANEIFGGIVGAAIAWGVKRAVFSNVAGVGEGTYSSAAAEVSHPAKQGLVQAFSVYIDTIVVCTATALMILITGMYSVTPEGGSPIVDTMSGVEAGPLYTQAAVETVLPGAGPLFVSIALFFFAFTTLMAYYYISETTLLFLDKKMKFKWMKTVWKVLFLVMVYIGSVESASLLWAFGDLGIGSMAWLNLVAILLLTKPALKVLKDYDSQKKAGIDPVFDPVKLGIKGADFWEEKLRKEKENEKKSVG</sequence>
<evidence type="ECO:0000256" key="3">
    <source>
        <dbReference type="ARBA" id="ARBA00022448"/>
    </source>
</evidence>
<dbReference type="NCBIfam" id="TIGR00835">
    <property type="entry name" value="agcS"/>
    <property type="match status" value="1"/>
</dbReference>
<evidence type="ECO:0000256" key="8">
    <source>
        <dbReference type="ARBA" id="ARBA00023136"/>
    </source>
</evidence>
<comment type="subcellular location">
    <subcellularLocation>
        <location evidence="1 9">Cell membrane</location>
        <topology evidence="1 9">Multi-pass membrane protein</topology>
    </subcellularLocation>
</comment>